<name>A0A2G9IA35_9LAMI</name>
<dbReference type="PROSITE" id="PS51257">
    <property type="entry name" value="PROKAR_LIPOPROTEIN"/>
    <property type="match status" value="1"/>
</dbReference>
<protein>
    <recommendedName>
        <fullName evidence="4">Secreted protein</fullName>
    </recommendedName>
</protein>
<keyword evidence="1" id="KW-0732">Signal</keyword>
<dbReference type="EMBL" id="NKXS01000079">
    <property type="protein sequence ID" value="PIN26520.1"/>
    <property type="molecule type" value="Genomic_DNA"/>
</dbReference>
<feature type="chain" id="PRO_5013795806" description="Secreted protein" evidence="1">
    <location>
        <begin position="21"/>
        <end position="86"/>
    </location>
</feature>
<sequence>MHYIKYFKALIVTLPQGLLACSVYSHKCDVCVKNGGLGDLGGELTSCGFAGSIKLDTFHHWSFCSSSKVSGAAYLDCAECLEPLGG</sequence>
<organism evidence="2 3">
    <name type="scientific">Handroanthus impetiginosus</name>
    <dbReference type="NCBI Taxonomy" id="429701"/>
    <lineage>
        <taxon>Eukaryota</taxon>
        <taxon>Viridiplantae</taxon>
        <taxon>Streptophyta</taxon>
        <taxon>Embryophyta</taxon>
        <taxon>Tracheophyta</taxon>
        <taxon>Spermatophyta</taxon>
        <taxon>Magnoliopsida</taxon>
        <taxon>eudicotyledons</taxon>
        <taxon>Gunneridae</taxon>
        <taxon>Pentapetalae</taxon>
        <taxon>asterids</taxon>
        <taxon>lamiids</taxon>
        <taxon>Lamiales</taxon>
        <taxon>Bignoniaceae</taxon>
        <taxon>Crescentiina</taxon>
        <taxon>Tabebuia alliance</taxon>
        <taxon>Handroanthus</taxon>
    </lineage>
</organism>
<evidence type="ECO:0000256" key="1">
    <source>
        <dbReference type="SAM" id="SignalP"/>
    </source>
</evidence>
<evidence type="ECO:0000313" key="3">
    <source>
        <dbReference type="Proteomes" id="UP000231279"/>
    </source>
</evidence>
<feature type="signal peptide" evidence="1">
    <location>
        <begin position="1"/>
        <end position="20"/>
    </location>
</feature>
<comment type="caution">
    <text evidence="2">The sequence shown here is derived from an EMBL/GenBank/DDBJ whole genome shotgun (WGS) entry which is preliminary data.</text>
</comment>
<proteinExistence type="predicted"/>
<evidence type="ECO:0000313" key="2">
    <source>
        <dbReference type="EMBL" id="PIN26520.1"/>
    </source>
</evidence>
<evidence type="ECO:0008006" key="4">
    <source>
        <dbReference type="Google" id="ProtNLM"/>
    </source>
</evidence>
<gene>
    <name evidence="2" type="ORF">CDL12_00723</name>
</gene>
<keyword evidence="3" id="KW-1185">Reference proteome</keyword>
<reference evidence="3" key="1">
    <citation type="journal article" date="2018" name="Gigascience">
        <title>Genome assembly of the Pink Ipe (Handroanthus impetiginosus, Bignoniaceae), a highly valued, ecologically keystone Neotropical timber forest tree.</title>
        <authorList>
            <person name="Silva-Junior O.B."/>
            <person name="Grattapaglia D."/>
            <person name="Novaes E."/>
            <person name="Collevatti R.G."/>
        </authorList>
    </citation>
    <scope>NUCLEOTIDE SEQUENCE [LARGE SCALE GENOMIC DNA]</scope>
    <source>
        <strain evidence="3">cv. UFG-1</strain>
    </source>
</reference>
<dbReference type="Proteomes" id="UP000231279">
    <property type="component" value="Unassembled WGS sequence"/>
</dbReference>
<dbReference type="AlphaFoldDB" id="A0A2G9IA35"/>
<accession>A0A2G9IA35</accession>